<dbReference type="InterPro" id="IPR036291">
    <property type="entry name" value="NAD(P)-bd_dom_sf"/>
</dbReference>
<proteinExistence type="inferred from homology"/>
<dbReference type="eggNOG" id="KOG1221">
    <property type="taxonomic scope" value="Eukaryota"/>
</dbReference>
<dbReference type="PANTHER" id="PTHR11011">
    <property type="entry name" value="MALE STERILITY PROTEIN 2-RELATED"/>
    <property type="match status" value="1"/>
</dbReference>
<dbReference type="OMA" id="CEVKHIY"/>
<evidence type="ECO:0000256" key="9">
    <source>
        <dbReference type="ARBA" id="ARBA00052530"/>
    </source>
</evidence>
<evidence type="ECO:0000256" key="2">
    <source>
        <dbReference type="ARBA" id="ARBA00005928"/>
    </source>
</evidence>
<keyword evidence="5 10" id="KW-0521">NADP</keyword>
<evidence type="ECO:0000256" key="8">
    <source>
        <dbReference type="ARBA" id="ARBA00023136"/>
    </source>
</evidence>
<reference evidence="13 14" key="1">
    <citation type="journal article" date="2008" name="Nature">
        <title>The genome of the model beetle and pest Tribolium castaneum.</title>
        <authorList>
            <consortium name="Tribolium Genome Sequencing Consortium"/>
            <person name="Richards S."/>
            <person name="Gibbs R.A."/>
            <person name="Weinstock G.M."/>
            <person name="Brown S.J."/>
            <person name="Denell R."/>
            <person name="Beeman R.W."/>
            <person name="Gibbs R."/>
            <person name="Beeman R.W."/>
            <person name="Brown S.J."/>
            <person name="Bucher G."/>
            <person name="Friedrich M."/>
            <person name="Grimmelikhuijzen C.J."/>
            <person name="Klingler M."/>
            <person name="Lorenzen M."/>
            <person name="Richards S."/>
            <person name="Roth S."/>
            <person name="Schroder R."/>
            <person name="Tautz D."/>
            <person name="Zdobnov E.M."/>
            <person name="Muzny D."/>
            <person name="Gibbs R.A."/>
            <person name="Weinstock G.M."/>
            <person name="Attaway T."/>
            <person name="Bell S."/>
            <person name="Buhay C.J."/>
            <person name="Chandrabose M.N."/>
            <person name="Chavez D."/>
            <person name="Clerk-Blankenburg K.P."/>
            <person name="Cree A."/>
            <person name="Dao M."/>
            <person name="Davis C."/>
            <person name="Chacko J."/>
            <person name="Dinh H."/>
            <person name="Dugan-Rocha S."/>
            <person name="Fowler G."/>
            <person name="Garner T.T."/>
            <person name="Garnes J."/>
            <person name="Gnirke A."/>
            <person name="Hawes A."/>
            <person name="Hernandez J."/>
            <person name="Hines S."/>
            <person name="Holder M."/>
            <person name="Hume J."/>
            <person name="Jhangiani S.N."/>
            <person name="Joshi V."/>
            <person name="Khan Z.M."/>
            <person name="Jackson L."/>
            <person name="Kovar C."/>
            <person name="Kowis A."/>
            <person name="Lee S."/>
            <person name="Lewis L.R."/>
            <person name="Margolis J."/>
            <person name="Morgan M."/>
            <person name="Nazareth L.V."/>
            <person name="Nguyen N."/>
            <person name="Okwuonu G."/>
            <person name="Parker D."/>
            <person name="Richards S."/>
            <person name="Ruiz S.J."/>
            <person name="Santibanez J."/>
            <person name="Savard J."/>
            <person name="Scherer S.E."/>
            <person name="Schneider B."/>
            <person name="Sodergren E."/>
            <person name="Tautz D."/>
            <person name="Vattahil S."/>
            <person name="Villasana D."/>
            <person name="White C.S."/>
            <person name="Wright R."/>
            <person name="Park Y."/>
            <person name="Beeman R.W."/>
            <person name="Lord J."/>
            <person name="Oppert B."/>
            <person name="Lorenzen M."/>
            <person name="Brown S."/>
            <person name="Wang L."/>
            <person name="Savard J."/>
            <person name="Tautz D."/>
            <person name="Richards S."/>
            <person name="Weinstock G."/>
            <person name="Gibbs R.A."/>
            <person name="Liu Y."/>
            <person name="Worley K."/>
            <person name="Weinstock G."/>
            <person name="Elsik C.G."/>
            <person name="Reese J.T."/>
            <person name="Elhaik E."/>
            <person name="Landan G."/>
            <person name="Graur D."/>
            <person name="Arensburger P."/>
            <person name="Atkinson P."/>
            <person name="Beeman R.W."/>
            <person name="Beidler J."/>
            <person name="Brown S.J."/>
            <person name="Demuth J.P."/>
            <person name="Drury D.W."/>
            <person name="Du Y.Z."/>
            <person name="Fujiwara H."/>
            <person name="Lorenzen M."/>
            <person name="Maselli V."/>
            <person name="Osanai M."/>
            <person name="Park Y."/>
            <person name="Robertson H.M."/>
            <person name="Tu Z."/>
            <person name="Wang J.J."/>
            <person name="Wang S."/>
            <person name="Richards S."/>
            <person name="Song H."/>
            <person name="Zhang L."/>
            <person name="Sodergren E."/>
            <person name="Werner D."/>
            <person name="Stanke M."/>
            <person name="Morgenstern B."/>
            <person name="Solovyev V."/>
            <person name="Kosarev P."/>
            <person name="Brown G."/>
            <person name="Chen H.C."/>
            <person name="Ermolaeva O."/>
            <person name="Hlavina W."/>
            <person name="Kapustin Y."/>
            <person name="Kiryutin B."/>
            <person name="Kitts P."/>
            <person name="Maglott D."/>
            <person name="Pruitt K."/>
            <person name="Sapojnikov V."/>
            <person name="Souvorov A."/>
            <person name="Mackey A.J."/>
            <person name="Waterhouse R.M."/>
            <person name="Wyder S."/>
            <person name="Zdobnov E.M."/>
            <person name="Zdobnov E.M."/>
            <person name="Wyder S."/>
            <person name="Kriventseva E.V."/>
            <person name="Kadowaki T."/>
            <person name="Bork P."/>
            <person name="Aranda M."/>
            <person name="Bao R."/>
            <person name="Beermann A."/>
            <person name="Berns N."/>
            <person name="Bolognesi R."/>
            <person name="Bonneton F."/>
            <person name="Bopp D."/>
            <person name="Brown S.J."/>
            <person name="Bucher G."/>
            <person name="Butts T."/>
            <person name="Chaumot A."/>
            <person name="Denell R.E."/>
            <person name="Ferrier D.E."/>
            <person name="Friedrich M."/>
            <person name="Gordon C.M."/>
            <person name="Jindra M."/>
            <person name="Klingler M."/>
            <person name="Lan Q."/>
            <person name="Lattorff H.M."/>
            <person name="Laudet V."/>
            <person name="von Levetsow C."/>
            <person name="Liu Z."/>
            <person name="Lutz R."/>
            <person name="Lynch J.A."/>
            <person name="da Fonseca R.N."/>
            <person name="Posnien N."/>
            <person name="Reuter R."/>
            <person name="Roth S."/>
            <person name="Savard J."/>
            <person name="Schinko J.B."/>
            <person name="Schmitt C."/>
            <person name="Schoppmeier M."/>
            <person name="Schroder R."/>
            <person name="Shippy T.D."/>
            <person name="Simonnet F."/>
            <person name="Marques-Souza H."/>
            <person name="Tautz D."/>
            <person name="Tomoyasu Y."/>
            <person name="Trauner J."/>
            <person name="Van der Zee M."/>
            <person name="Vervoort M."/>
            <person name="Wittkopp N."/>
            <person name="Wimmer E.A."/>
            <person name="Yang X."/>
            <person name="Jones A.K."/>
            <person name="Sattelle D.B."/>
            <person name="Ebert P.R."/>
            <person name="Nelson D."/>
            <person name="Scott J.G."/>
            <person name="Beeman R.W."/>
            <person name="Muthukrishnan S."/>
            <person name="Kramer K.J."/>
            <person name="Arakane Y."/>
            <person name="Beeman R.W."/>
            <person name="Zhu Q."/>
            <person name="Hogenkamp D."/>
            <person name="Dixit R."/>
            <person name="Oppert B."/>
            <person name="Jiang H."/>
            <person name="Zou Z."/>
            <person name="Marshall J."/>
            <person name="Elpidina E."/>
            <person name="Vinokurov K."/>
            <person name="Oppert C."/>
            <person name="Zou Z."/>
            <person name="Evans J."/>
            <person name="Lu Z."/>
            <person name="Zhao P."/>
            <person name="Sumathipala N."/>
            <person name="Altincicek B."/>
            <person name="Vilcinskas A."/>
            <person name="Williams M."/>
            <person name="Hultmark D."/>
            <person name="Hetru C."/>
            <person name="Jiang H."/>
            <person name="Grimmelikhuijzen C.J."/>
            <person name="Hauser F."/>
            <person name="Cazzamali G."/>
            <person name="Williamson M."/>
            <person name="Park Y."/>
            <person name="Li B."/>
            <person name="Tanaka Y."/>
            <person name="Predel R."/>
            <person name="Neupert S."/>
            <person name="Schachtner J."/>
            <person name="Verleyen P."/>
            <person name="Raible F."/>
            <person name="Bork P."/>
            <person name="Friedrich M."/>
            <person name="Walden K.K."/>
            <person name="Robertson H.M."/>
            <person name="Angeli S."/>
            <person name="Foret S."/>
            <person name="Bucher G."/>
            <person name="Schuetz S."/>
            <person name="Maleszka R."/>
            <person name="Wimmer E.A."/>
            <person name="Beeman R.W."/>
            <person name="Lorenzen M."/>
            <person name="Tomoyasu Y."/>
            <person name="Miller S.C."/>
            <person name="Grossmann D."/>
            <person name="Bucher G."/>
        </authorList>
    </citation>
    <scope>NUCLEOTIDE SEQUENCE [LARGE SCALE GENOMIC DNA]</scope>
    <source>
        <strain evidence="13 14">Georgia GA2</strain>
    </source>
</reference>
<keyword evidence="14" id="KW-1185">Reference proteome</keyword>
<evidence type="ECO:0000256" key="3">
    <source>
        <dbReference type="ARBA" id="ARBA00022516"/>
    </source>
</evidence>
<dbReference type="GO" id="GO:0102965">
    <property type="term" value="F:alcohol-forming long-chain fatty acyl-CoA reductase activity"/>
    <property type="evidence" value="ECO:0007669"/>
    <property type="project" value="UniProtKB-EC"/>
</dbReference>
<evidence type="ECO:0000313" key="14">
    <source>
        <dbReference type="Proteomes" id="UP000007266"/>
    </source>
</evidence>
<feature type="domain" description="Thioester reductase (TE)" evidence="12">
    <location>
        <begin position="24"/>
        <end position="293"/>
    </location>
</feature>
<comment type="subcellular location">
    <subcellularLocation>
        <location evidence="1">Membrane</location>
        <topology evidence="1">Multi-pass membrane protein</topology>
    </subcellularLocation>
</comment>
<keyword evidence="4 10" id="KW-0812">Transmembrane</keyword>
<keyword evidence="10" id="KW-0560">Oxidoreductase</keyword>
<dbReference type="GO" id="GO:0080019">
    <property type="term" value="F:alcohol-forming very long-chain fatty acyl-CoA reductase activity"/>
    <property type="evidence" value="ECO:0000318"/>
    <property type="project" value="GO_Central"/>
</dbReference>
<comment type="function">
    <text evidence="10">Catalyzes the reduction of fatty acyl-CoA to fatty alcohols.</text>
</comment>
<keyword evidence="6 10" id="KW-1133">Transmembrane helix</keyword>
<dbReference type="EMBL" id="KQ971345">
    <property type="protein sequence ID" value="EFA05404.1"/>
    <property type="molecule type" value="Genomic_DNA"/>
</dbReference>
<dbReference type="SUPFAM" id="SSF51735">
    <property type="entry name" value="NAD(P)-binding Rossmann-fold domains"/>
    <property type="match status" value="1"/>
</dbReference>
<keyword evidence="7 10" id="KW-0443">Lipid metabolism</keyword>
<dbReference type="Pfam" id="PF03015">
    <property type="entry name" value="Sterile"/>
    <property type="match status" value="1"/>
</dbReference>
<dbReference type="HOGENOM" id="CLU_024661_0_2_1"/>
<dbReference type="InterPro" id="IPR026055">
    <property type="entry name" value="FAR"/>
</dbReference>
<dbReference type="InParanoid" id="D2A5P9"/>
<dbReference type="CDD" id="cd05236">
    <property type="entry name" value="FAR-N_SDR_e"/>
    <property type="match status" value="1"/>
</dbReference>
<evidence type="ECO:0000256" key="6">
    <source>
        <dbReference type="ARBA" id="ARBA00022989"/>
    </source>
</evidence>
<dbReference type="Gene3D" id="3.40.50.720">
    <property type="entry name" value="NAD(P)-binding Rossmann-like Domain"/>
    <property type="match status" value="1"/>
</dbReference>
<comment type="catalytic activity">
    <reaction evidence="9 10">
        <text>a long-chain fatty acyl-CoA + 2 NADPH + 2 H(+) = a long-chain primary fatty alcohol + 2 NADP(+) + CoA</text>
        <dbReference type="Rhea" id="RHEA:52716"/>
        <dbReference type="ChEBI" id="CHEBI:15378"/>
        <dbReference type="ChEBI" id="CHEBI:57287"/>
        <dbReference type="ChEBI" id="CHEBI:57783"/>
        <dbReference type="ChEBI" id="CHEBI:58349"/>
        <dbReference type="ChEBI" id="CHEBI:77396"/>
        <dbReference type="ChEBI" id="CHEBI:83139"/>
        <dbReference type="EC" id="1.2.1.84"/>
    </reaction>
</comment>
<dbReference type="InterPro" id="IPR013120">
    <property type="entry name" value="FAR_NAD-bd"/>
</dbReference>
<dbReference type="EC" id="1.2.1.84" evidence="10"/>
<feature type="domain" description="Fatty acyl-CoA reductase C-terminal" evidence="11">
    <location>
        <begin position="365"/>
        <end position="457"/>
    </location>
</feature>
<evidence type="ECO:0000256" key="7">
    <source>
        <dbReference type="ARBA" id="ARBA00023098"/>
    </source>
</evidence>
<keyword evidence="8 10" id="KW-0472">Membrane</keyword>
<evidence type="ECO:0000259" key="11">
    <source>
        <dbReference type="Pfam" id="PF03015"/>
    </source>
</evidence>
<evidence type="ECO:0000259" key="12">
    <source>
        <dbReference type="Pfam" id="PF07993"/>
    </source>
</evidence>
<gene>
    <name evidence="13" type="primary">GLEAN_15576</name>
    <name evidence="13" type="ORF">TcasGA2_TC015576</name>
</gene>
<dbReference type="GO" id="GO:0005777">
    <property type="term" value="C:peroxisome"/>
    <property type="evidence" value="ECO:0000318"/>
    <property type="project" value="GO_Central"/>
</dbReference>
<keyword evidence="3 10" id="KW-0444">Lipid biosynthesis</keyword>
<feature type="transmembrane region" description="Helical" evidence="10">
    <location>
        <begin position="474"/>
        <end position="492"/>
    </location>
</feature>
<dbReference type="CDD" id="cd09071">
    <property type="entry name" value="FAR_C"/>
    <property type="match status" value="1"/>
</dbReference>
<dbReference type="GO" id="GO:0016020">
    <property type="term" value="C:membrane"/>
    <property type="evidence" value="ECO:0007669"/>
    <property type="project" value="UniProtKB-SubCell"/>
</dbReference>
<evidence type="ECO:0000256" key="4">
    <source>
        <dbReference type="ARBA" id="ARBA00022692"/>
    </source>
</evidence>
<feature type="transmembrane region" description="Helical" evidence="10">
    <location>
        <begin position="362"/>
        <end position="386"/>
    </location>
</feature>
<dbReference type="PhylomeDB" id="D2A5P9"/>
<dbReference type="AlphaFoldDB" id="D2A5P9"/>
<accession>D2A5P9</accession>
<dbReference type="PANTHER" id="PTHR11011:SF61">
    <property type="entry name" value="FATTY ACYL-COA REDUCTASE"/>
    <property type="match status" value="1"/>
</dbReference>
<evidence type="ECO:0000313" key="13">
    <source>
        <dbReference type="EMBL" id="EFA05404.1"/>
    </source>
</evidence>
<reference evidence="13 14" key="2">
    <citation type="journal article" date="2010" name="Nucleic Acids Res.">
        <title>BeetleBase in 2010: revisions to provide comprehensive genomic information for Tribolium castaneum.</title>
        <authorList>
            <person name="Kim H.S."/>
            <person name="Murphy T."/>
            <person name="Xia J."/>
            <person name="Caragea D."/>
            <person name="Park Y."/>
            <person name="Beeman R.W."/>
            <person name="Lorenzen M.D."/>
            <person name="Butcher S."/>
            <person name="Manak J.R."/>
            <person name="Brown S.J."/>
        </authorList>
    </citation>
    <scope>GENOME REANNOTATION</scope>
    <source>
        <strain evidence="13 14">Georgia GA2</strain>
    </source>
</reference>
<evidence type="ECO:0000256" key="1">
    <source>
        <dbReference type="ARBA" id="ARBA00004141"/>
    </source>
</evidence>
<name>D2A5P9_TRICA</name>
<dbReference type="Proteomes" id="UP000007266">
    <property type="component" value="Linkage group 6"/>
</dbReference>
<sequence>MVQIIENVEPNRIADFFKDKTILITGGTGFLGKVLIEKLLRSCTDLRRIYILIRAKNGKNIHDRLQDIFSGPLFDMLKKQHGKIVLEKVEPICGDISAPDLGLSPEDRKKLVQETEIIYHSAATVQFDEPFKKTVLLNVRGTRLMLTLAKECKKLLVFCHVSTAYCQETQEVLKEKTYPPPCDPHRIIDICEWMNEDTLDTIAQHMRGASANNYTFTKALGEGLVTEQMETLPVIIQRPAAVVPIWKEPVPGWTDNINGPTGLLIGAGKGVIRTMYGRSDYFADYVAVDIIANGLIVTAYDYVTYRVRRVYNMTSSDEHLVTFQEIIEMGQKILNTQVAFDWVLWYPGGGITNSRLWHNIRFYFFQFLPAILIDIMLMLFGLRPFLTRVQRKIKRGYQIFEYYSNRRWDFRKDNAAVIRKWMNETERKVFKVDDEGLDYYDYFVTCTLGARRYIRNEKDENIPSALRRLKMMWFVDKLCKVLIVVGFFYYLFKKISAVFGI</sequence>
<comment type="similarity">
    <text evidence="2 10">Belongs to the fatty acyl-CoA reductase family.</text>
</comment>
<dbReference type="Pfam" id="PF07993">
    <property type="entry name" value="NAD_binding_4"/>
    <property type="match status" value="1"/>
</dbReference>
<organism evidence="13 14">
    <name type="scientific">Tribolium castaneum</name>
    <name type="common">Red flour beetle</name>
    <dbReference type="NCBI Taxonomy" id="7070"/>
    <lineage>
        <taxon>Eukaryota</taxon>
        <taxon>Metazoa</taxon>
        <taxon>Ecdysozoa</taxon>
        <taxon>Arthropoda</taxon>
        <taxon>Hexapoda</taxon>
        <taxon>Insecta</taxon>
        <taxon>Pterygota</taxon>
        <taxon>Neoptera</taxon>
        <taxon>Endopterygota</taxon>
        <taxon>Coleoptera</taxon>
        <taxon>Polyphaga</taxon>
        <taxon>Cucujiformia</taxon>
        <taxon>Tenebrionidae</taxon>
        <taxon>Tenebrionidae incertae sedis</taxon>
        <taxon>Tribolium</taxon>
    </lineage>
</organism>
<evidence type="ECO:0000256" key="5">
    <source>
        <dbReference type="ARBA" id="ARBA00022857"/>
    </source>
</evidence>
<protein>
    <recommendedName>
        <fullName evidence="10">Fatty acyl-CoA reductase</fullName>
        <ecNumber evidence="10">1.2.1.84</ecNumber>
    </recommendedName>
</protein>
<dbReference type="FunFam" id="3.40.50.720:FF:000143">
    <property type="entry name" value="Fatty acyl-CoA reductase"/>
    <property type="match status" value="1"/>
</dbReference>
<evidence type="ECO:0000256" key="10">
    <source>
        <dbReference type="RuleBase" id="RU363097"/>
    </source>
</evidence>
<dbReference type="InterPro" id="IPR033640">
    <property type="entry name" value="FAR_C"/>
</dbReference>
<dbReference type="GO" id="GO:0035336">
    <property type="term" value="P:long-chain fatty-acyl-CoA metabolic process"/>
    <property type="evidence" value="ECO:0000318"/>
    <property type="project" value="GO_Central"/>
</dbReference>